<dbReference type="Proteomes" id="UP000887566">
    <property type="component" value="Unplaced"/>
</dbReference>
<organism evidence="1 2">
    <name type="scientific">Plectus sambesii</name>
    <dbReference type="NCBI Taxonomy" id="2011161"/>
    <lineage>
        <taxon>Eukaryota</taxon>
        <taxon>Metazoa</taxon>
        <taxon>Ecdysozoa</taxon>
        <taxon>Nematoda</taxon>
        <taxon>Chromadorea</taxon>
        <taxon>Plectida</taxon>
        <taxon>Plectina</taxon>
        <taxon>Plectoidea</taxon>
        <taxon>Plectidae</taxon>
        <taxon>Plectus</taxon>
    </lineage>
</organism>
<evidence type="ECO:0000313" key="1">
    <source>
        <dbReference type="Proteomes" id="UP000887566"/>
    </source>
</evidence>
<protein>
    <submittedName>
        <fullName evidence="2">Uncharacterized protein</fullName>
    </submittedName>
</protein>
<dbReference type="AlphaFoldDB" id="A0A914X3U0"/>
<dbReference type="WBParaSite" id="PSAMB.scaffold6366size9623.g28376.t1">
    <property type="protein sequence ID" value="PSAMB.scaffold6366size9623.g28376.t1"/>
    <property type="gene ID" value="PSAMB.scaffold6366size9623.g28376"/>
</dbReference>
<name>A0A914X3U0_9BILA</name>
<evidence type="ECO:0000313" key="2">
    <source>
        <dbReference type="WBParaSite" id="PSAMB.scaffold6366size9623.g28376.t1"/>
    </source>
</evidence>
<sequence length="94" mass="10420">MALPPPMCVSVIMNGDEKRVTVRNLKPSHIAMMYSLDPDTVWLVDSQNLVCMQSPDCQSFEDVDPSQGPFTVLGNPLQSLFVPPLPPMPSINHR</sequence>
<proteinExistence type="predicted"/>
<keyword evidence="1" id="KW-1185">Reference proteome</keyword>
<accession>A0A914X3U0</accession>
<reference evidence="2" key="1">
    <citation type="submission" date="2022-11" db="UniProtKB">
        <authorList>
            <consortium name="WormBaseParasite"/>
        </authorList>
    </citation>
    <scope>IDENTIFICATION</scope>
</reference>